<accession>A0AAV7RC12</accession>
<dbReference type="AlphaFoldDB" id="A0AAV7RC12"/>
<comment type="caution">
    <text evidence="2">The sequence shown here is derived from an EMBL/GenBank/DDBJ whole genome shotgun (WGS) entry which is preliminary data.</text>
</comment>
<dbReference type="Proteomes" id="UP001066276">
    <property type="component" value="Chromosome 5"/>
</dbReference>
<reference evidence="2" key="1">
    <citation type="journal article" date="2022" name="bioRxiv">
        <title>Sequencing and chromosome-scale assembly of the giantPleurodeles waltlgenome.</title>
        <authorList>
            <person name="Brown T."/>
            <person name="Elewa A."/>
            <person name="Iarovenko S."/>
            <person name="Subramanian E."/>
            <person name="Araus A.J."/>
            <person name="Petzold A."/>
            <person name="Susuki M."/>
            <person name="Suzuki K.-i.T."/>
            <person name="Hayashi T."/>
            <person name="Toyoda A."/>
            <person name="Oliveira C."/>
            <person name="Osipova E."/>
            <person name="Leigh N.D."/>
            <person name="Simon A."/>
            <person name="Yun M.H."/>
        </authorList>
    </citation>
    <scope>NUCLEOTIDE SEQUENCE</scope>
    <source>
        <strain evidence="2">20211129_DDA</strain>
        <tissue evidence="2">Liver</tissue>
    </source>
</reference>
<sequence>QTPGSGVTCRRGGMLSAQHLGALRHHTGPGGAARDMPRGRHPGAGAQGLQHNSAA</sequence>
<evidence type="ECO:0000313" key="2">
    <source>
        <dbReference type="EMBL" id="KAJ1148886.1"/>
    </source>
</evidence>
<feature type="non-terminal residue" evidence="2">
    <location>
        <position position="1"/>
    </location>
</feature>
<evidence type="ECO:0000313" key="3">
    <source>
        <dbReference type="Proteomes" id="UP001066276"/>
    </source>
</evidence>
<organism evidence="2 3">
    <name type="scientific">Pleurodeles waltl</name>
    <name type="common">Iberian ribbed newt</name>
    <dbReference type="NCBI Taxonomy" id="8319"/>
    <lineage>
        <taxon>Eukaryota</taxon>
        <taxon>Metazoa</taxon>
        <taxon>Chordata</taxon>
        <taxon>Craniata</taxon>
        <taxon>Vertebrata</taxon>
        <taxon>Euteleostomi</taxon>
        <taxon>Amphibia</taxon>
        <taxon>Batrachia</taxon>
        <taxon>Caudata</taxon>
        <taxon>Salamandroidea</taxon>
        <taxon>Salamandridae</taxon>
        <taxon>Pleurodelinae</taxon>
        <taxon>Pleurodeles</taxon>
    </lineage>
</organism>
<feature type="non-terminal residue" evidence="2">
    <location>
        <position position="55"/>
    </location>
</feature>
<gene>
    <name evidence="2" type="ORF">NDU88_001710</name>
</gene>
<keyword evidence="3" id="KW-1185">Reference proteome</keyword>
<name>A0AAV7RC12_PLEWA</name>
<feature type="region of interest" description="Disordered" evidence="1">
    <location>
        <begin position="1"/>
        <end position="55"/>
    </location>
</feature>
<protein>
    <submittedName>
        <fullName evidence="2">Uncharacterized protein</fullName>
    </submittedName>
</protein>
<evidence type="ECO:0000256" key="1">
    <source>
        <dbReference type="SAM" id="MobiDB-lite"/>
    </source>
</evidence>
<dbReference type="EMBL" id="JANPWB010000009">
    <property type="protein sequence ID" value="KAJ1148886.1"/>
    <property type="molecule type" value="Genomic_DNA"/>
</dbReference>
<proteinExistence type="predicted"/>